<dbReference type="RefSeq" id="XP_066829613.1">
    <property type="nucleotide sequence ID" value="XM_066972700.1"/>
</dbReference>
<sequence>MSISAQGFPQEAAKNSISRDDALKLYTNTLNFNVISRYDPAIKQLLYYTSHCVIYQFIDDEWAKTDYQGVLALYSRENCLDTSKPVSGEAVQSLLCYGLILLNRNNPDCLSIGLVPNNVVASVSDTSLTQFDEMEVELNANLVIVRDIEGKIFGLWIFDEDDRSALFQTIKQILEESFE</sequence>
<evidence type="ECO:0000256" key="4">
    <source>
        <dbReference type="ARBA" id="ARBA00022664"/>
    </source>
</evidence>
<dbReference type="PANTHER" id="PTHR16290:SF0">
    <property type="entry name" value="DECAPPING PROTEIN 1, ISOFORM A"/>
    <property type="match status" value="1"/>
</dbReference>
<keyword evidence="6" id="KW-1185">Reference proteome</keyword>
<dbReference type="Pfam" id="PF06058">
    <property type="entry name" value="DCP1"/>
    <property type="match status" value="1"/>
</dbReference>
<dbReference type="PANTHER" id="PTHR16290">
    <property type="entry name" value="TRANSCRIPTION FACTOR SMIF DECAPPING ENZYME DCP1"/>
    <property type="match status" value="1"/>
</dbReference>
<dbReference type="InterPro" id="IPR011993">
    <property type="entry name" value="PH-like_dom_sf"/>
</dbReference>
<proteinExistence type="inferred from homology"/>
<dbReference type="InterPro" id="IPR010334">
    <property type="entry name" value="Dcp1"/>
</dbReference>
<evidence type="ECO:0000256" key="2">
    <source>
        <dbReference type="ARBA" id="ARBA00008778"/>
    </source>
</evidence>
<protein>
    <recommendedName>
        <fullName evidence="7">mRNA-decapping enzyme subunit 1</fullName>
    </recommendedName>
</protein>
<reference evidence="5 6" key="1">
    <citation type="submission" date="2024-03" db="EMBL/GenBank/DDBJ databases">
        <authorList>
            <person name="Brejova B."/>
        </authorList>
    </citation>
    <scope>NUCLEOTIDE SEQUENCE [LARGE SCALE GENOMIC DNA]</scope>
    <source>
        <strain evidence="5 6">CBS 14171</strain>
    </source>
</reference>
<comment type="subcellular location">
    <subcellularLocation>
        <location evidence="1">Cytoplasm</location>
    </subcellularLocation>
</comment>
<dbReference type="SUPFAM" id="SSF50729">
    <property type="entry name" value="PH domain-like"/>
    <property type="match status" value="1"/>
</dbReference>
<dbReference type="Proteomes" id="UP001497383">
    <property type="component" value="Chromosome 3"/>
</dbReference>
<evidence type="ECO:0008006" key="7">
    <source>
        <dbReference type="Google" id="ProtNLM"/>
    </source>
</evidence>
<evidence type="ECO:0000313" key="6">
    <source>
        <dbReference type="Proteomes" id="UP001497383"/>
    </source>
</evidence>
<keyword evidence="3" id="KW-0963">Cytoplasm</keyword>
<dbReference type="EMBL" id="OZ022407">
    <property type="protein sequence ID" value="CAK9438451.1"/>
    <property type="molecule type" value="Genomic_DNA"/>
</dbReference>
<evidence type="ECO:0000313" key="5">
    <source>
        <dbReference type="EMBL" id="CAK9438451.1"/>
    </source>
</evidence>
<comment type="similarity">
    <text evidence="2">Belongs to the DCP1 family.</text>
</comment>
<accession>A0ABP0ZMU8</accession>
<dbReference type="CDD" id="cd13182">
    <property type="entry name" value="EVH1-like_Dcp1"/>
    <property type="match status" value="1"/>
</dbReference>
<name>A0ABP0ZMU8_9ASCO</name>
<gene>
    <name evidence="5" type="ORF">LODBEIA_P26750</name>
</gene>
<keyword evidence="4" id="KW-0507">mRNA processing</keyword>
<evidence type="ECO:0000256" key="1">
    <source>
        <dbReference type="ARBA" id="ARBA00004496"/>
    </source>
</evidence>
<dbReference type="Gene3D" id="2.30.29.30">
    <property type="entry name" value="Pleckstrin-homology domain (PH domain)/Phosphotyrosine-binding domain (PTB)"/>
    <property type="match status" value="1"/>
</dbReference>
<evidence type="ECO:0000256" key="3">
    <source>
        <dbReference type="ARBA" id="ARBA00022490"/>
    </source>
</evidence>
<organism evidence="5 6">
    <name type="scientific">Lodderomyces beijingensis</name>
    <dbReference type="NCBI Taxonomy" id="1775926"/>
    <lineage>
        <taxon>Eukaryota</taxon>
        <taxon>Fungi</taxon>
        <taxon>Dikarya</taxon>
        <taxon>Ascomycota</taxon>
        <taxon>Saccharomycotina</taxon>
        <taxon>Pichiomycetes</taxon>
        <taxon>Debaryomycetaceae</taxon>
        <taxon>Candida/Lodderomyces clade</taxon>
        <taxon>Lodderomyces</taxon>
    </lineage>
</organism>
<dbReference type="GeneID" id="92207871"/>